<reference evidence="2 3" key="1">
    <citation type="submission" date="2019-11" db="EMBL/GenBank/DDBJ databases">
        <title>Whole genome sequence of Oryza granulata.</title>
        <authorList>
            <person name="Li W."/>
        </authorList>
    </citation>
    <scope>NUCLEOTIDE SEQUENCE [LARGE SCALE GENOMIC DNA]</scope>
    <source>
        <strain evidence="3">cv. Menghai</strain>
        <tissue evidence="2">Leaf</tissue>
    </source>
</reference>
<evidence type="ECO:0000313" key="2">
    <source>
        <dbReference type="EMBL" id="KAF0924771.1"/>
    </source>
</evidence>
<proteinExistence type="predicted"/>
<dbReference type="InterPro" id="IPR013103">
    <property type="entry name" value="RVT_2"/>
</dbReference>
<name>A0A6G1EJC3_9ORYZ</name>
<dbReference type="CDD" id="cd09272">
    <property type="entry name" value="RNase_HI_RT_Ty1"/>
    <property type="match status" value="1"/>
</dbReference>
<comment type="caution">
    <text evidence="2">The sequence shown here is derived from an EMBL/GenBank/DDBJ whole genome shotgun (WGS) entry which is preliminary data.</text>
</comment>
<evidence type="ECO:0000259" key="1">
    <source>
        <dbReference type="Pfam" id="PF07727"/>
    </source>
</evidence>
<organism evidence="2 3">
    <name type="scientific">Oryza meyeriana var. granulata</name>
    <dbReference type="NCBI Taxonomy" id="110450"/>
    <lineage>
        <taxon>Eukaryota</taxon>
        <taxon>Viridiplantae</taxon>
        <taxon>Streptophyta</taxon>
        <taxon>Embryophyta</taxon>
        <taxon>Tracheophyta</taxon>
        <taxon>Spermatophyta</taxon>
        <taxon>Magnoliopsida</taxon>
        <taxon>Liliopsida</taxon>
        <taxon>Poales</taxon>
        <taxon>Poaceae</taxon>
        <taxon>BOP clade</taxon>
        <taxon>Oryzoideae</taxon>
        <taxon>Oryzeae</taxon>
        <taxon>Oryzinae</taxon>
        <taxon>Oryza</taxon>
        <taxon>Oryza meyeriana</taxon>
    </lineage>
</organism>
<feature type="domain" description="Reverse transcriptase Ty1/copia-type" evidence="1">
    <location>
        <begin position="2"/>
        <end position="76"/>
    </location>
</feature>
<dbReference type="Proteomes" id="UP000479710">
    <property type="component" value="Unassembled WGS sequence"/>
</dbReference>
<keyword evidence="3" id="KW-1185">Reference proteome</keyword>
<dbReference type="SUPFAM" id="SSF56672">
    <property type="entry name" value="DNA/RNA polymerases"/>
    <property type="match status" value="1"/>
</dbReference>
<dbReference type="PANTHER" id="PTHR11439">
    <property type="entry name" value="GAG-POL-RELATED RETROTRANSPOSON"/>
    <property type="match status" value="1"/>
</dbReference>
<dbReference type="Pfam" id="PF07727">
    <property type="entry name" value="RVT_2"/>
    <property type="match status" value="1"/>
</dbReference>
<dbReference type="OrthoDB" id="443140at2759"/>
<evidence type="ECO:0000313" key="3">
    <source>
        <dbReference type="Proteomes" id="UP000479710"/>
    </source>
</evidence>
<sequence>MDDLIVTGQDFSAITEFKRQMMAQFEMSDLGLLHYYLDIEVAQGDGGITIKQATYAKKVLEQFGMSECNPTKFPMELRTQLHKDGEGHPADAMEYRRIIGCLRYLLHTRPDMSFAVGVASRFIERPTVMHHKAVKQILRYLKGIIHYGLVYSKGGGAEVITGYTDSDLAGDLDDRKSTGGMAFYVNESLVAWSSQKQRTVALSSCEAEFMAATAAACQALWLRSLLAELNKEQPRPVKVFVDNKSAIALMKNPVFHGRSKHIDTRFHFIRECVEGGQIVVKFMRMEEQRADPLTKALPVVKLVTMRHLLGVCDLGPLQD</sequence>
<accession>A0A6G1EJC3</accession>
<dbReference type="EMBL" id="SPHZ02000003">
    <property type="protein sequence ID" value="KAF0924771.1"/>
    <property type="molecule type" value="Genomic_DNA"/>
</dbReference>
<dbReference type="AlphaFoldDB" id="A0A6G1EJC3"/>
<dbReference type="InterPro" id="IPR043502">
    <property type="entry name" value="DNA/RNA_pol_sf"/>
</dbReference>
<protein>
    <recommendedName>
        <fullName evidence="1">Reverse transcriptase Ty1/copia-type domain-containing protein</fullName>
    </recommendedName>
</protein>
<gene>
    <name evidence="2" type="ORF">E2562_014570</name>
</gene>
<dbReference type="PANTHER" id="PTHR11439:SF515">
    <property type="entry name" value="GAG-POL POLYPROTEIN"/>
    <property type="match status" value="1"/>
</dbReference>